<keyword evidence="4 6" id="KW-0238">DNA-binding</keyword>
<dbReference type="InterPro" id="IPR051677">
    <property type="entry name" value="AfsR-DnrI-RedD_regulator"/>
</dbReference>
<feature type="DNA-binding region" description="OmpR/PhoB-type" evidence="6">
    <location>
        <begin position="1"/>
        <end position="100"/>
    </location>
</feature>
<reference evidence="8 9" key="1">
    <citation type="submission" date="2019-06" db="EMBL/GenBank/DDBJ databases">
        <title>Comparative genomics and metabolomics analyses of clavulanic acid producing Streptomyces species provides insight into specialized metabolism and evolution of beta-lactam biosynthetic gene clusters.</title>
        <authorList>
            <person name="Moore M.A."/>
            <person name="Cruz-Morales P."/>
            <person name="Barona Gomez F."/>
            <person name="Kapil T."/>
        </authorList>
    </citation>
    <scope>NUCLEOTIDE SEQUENCE [LARGE SCALE GENOMIC DNA]</scope>
    <source>
        <strain evidence="8 9">T-272</strain>
    </source>
</reference>
<gene>
    <name evidence="8" type="ORF">FFZ77_09105</name>
</gene>
<evidence type="ECO:0000313" key="8">
    <source>
        <dbReference type="EMBL" id="MQS35758.1"/>
    </source>
</evidence>
<keyword evidence="3" id="KW-0805">Transcription regulation</keyword>
<sequence>MVFQFRVLGPLEIKCNDYKISVPRGPKVRQLLSLMILQPGSFVSHENLVDELWGKNPPKTALSTVRTHVYHLRKILSQETGGPLASDLIDTWSAGYVLRAVPEQVDAERFLRLARQGETLLHVGDVAEASRVLSRALEFWNGGALTDVTCGSVLMQHVQHLQEVYMRALQQRIDADMRLGRHGRLAAELKSLVARYPLNEWLHGQLITALYRSGRRGEALCAYQELRGILQEELGLDPSRAIQQMQQVILSGSDESELLHPSNRSWTGPHSGPYSGADMGRLHDVSWRAVHCP</sequence>
<keyword evidence="2" id="KW-0902">Two-component regulatory system</keyword>
<protein>
    <submittedName>
        <fullName evidence="8">AfsR/SARP family transcriptional regulator</fullName>
    </submittedName>
</protein>
<dbReference type="InterPro" id="IPR001867">
    <property type="entry name" value="OmpR/PhoB-type_DNA-bd"/>
</dbReference>
<accession>A0ABW9NR92</accession>
<comment type="similarity">
    <text evidence="1">Belongs to the AfsR/DnrI/RedD regulatory family.</text>
</comment>
<dbReference type="InterPro" id="IPR036388">
    <property type="entry name" value="WH-like_DNA-bd_sf"/>
</dbReference>
<dbReference type="SMART" id="SM00862">
    <property type="entry name" value="Trans_reg_C"/>
    <property type="match status" value="1"/>
</dbReference>
<dbReference type="Proteomes" id="UP000460558">
    <property type="component" value="Unassembled WGS sequence"/>
</dbReference>
<evidence type="ECO:0000256" key="5">
    <source>
        <dbReference type="ARBA" id="ARBA00023163"/>
    </source>
</evidence>
<evidence type="ECO:0000256" key="6">
    <source>
        <dbReference type="PROSITE-ProRule" id="PRU01091"/>
    </source>
</evidence>
<keyword evidence="5" id="KW-0804">Transcription</keyword>
<evidence type="ECO:0000256" key="2">
    <source>
        <dbReference type="ARBA" id="ARBA00023012"/>
    </source>
</evidence>
<evidence type="ECO:0000256" key="1">
    <source>
        <dbReference type="ARBA" id="ARBA00005820"/>
    </source>
</evidence>
<evidence type="ECO:0000313" key="9">
    <source>
        <dbReference type="Proteomes" id="UP000460558"/>
    </source>
</evidence>
<evidence type="ECO:0000256" key="3">
    <source>
        <dbReference type="ARBA" id="ARBA00023015"/>
    </source>
</evidence>
<dbReference type="RefSeq" id="WP_153482242.1">
    <property type="nucleotide sequence ID" value="NZ_VDEQ01000091.1"/>
</dbReference>
<dbReference type="PANTHER" id="PTHR35807">
    <property type="entry name" value="TRANSCRIPTIONAL REGULATOR REDD-RELATED"/>
    <property type="match status" value="1"/>
</dbReference>
<name>A0ABW9NR92_9ACTN</name>
<comment type="caution">
    <text evidence="8">The sequence shown here is derived from an EMBL/GenBank/DDBJ whole genome shotgun (WGS) entry which is preliminary data.</text>
</comment>
<dbReference type="PANTHER" id="PTHR35807:SF1">
    <property type="entry name" value="TRANSCRIPTIONAL REGULATOR REDD"/>
    <property type="match status" value="1"/>
</dbReference>
<proteinExistence type="inferred from homology"/>
<dbReference type="PROSITE" id="PS51755">
    <property type="entry name" value="OMPR_PHOB"/>
    <property type="match status" value="1"/>
</dbReference>
<evidence type="ECO:0000259" key="7">
    <source>
        <dbReference type="PROSITE" id="PS51755"/>
    </source>
</evidence>
<evidence type="ECO:0000256" key="4">
    <source>
        <dbReference type="ARBA" id="ARBA00023125"/>
    </source>
</evidence>
<keyword evidence="9" id="KW-1185">Reference proteome</keyword>
<organism evidence="8 9">
    <name type="scientific">Streptomyces katsurahamanus</name>
    <dbReference type="NCBI Taxonomy" id="2577098"/>
    <lineage>
        <taxon>Bacteria</taxon>
        <taxon>Bacillati</taxon>
        <taxon>Actinomycetota</taxon>
        <taxon>Actinomycetes</taxon>
        <taxon>Kitasatosporales</taxon>
        <taxon>Streptomycetaceae</taxon>
        <taxon>Streptomyces</taxon>
    </lineage>
</organism>
<dbReference type="SUPFAM" id="SSF48452">
    <property type="entry name" value="TPR-like"/>
    <property type="match status" value="1"/>
</dbReference>
<dbReference type="Gene3D" id="1.10.10.10">
    <property type="entry name" value="Winged helix-like DNA-binding domain superfamily/Winged helix DNA-binding domain"/>
    <property type="match status" value="1"/>
</dbReference>
<dbReference type="Gene3D" id="1.25.40.10">
    <property type="entry name" value="Tetratricopeptide repeat domain"/>
    <property type="match status" value="1"/>
</dbReference>
<feature type="domain" description="OmpR/PhoB-type" evidence="7">
    <location>
        <begin position="1"/>
        <end position="100"/>
    </location>
</feature>
<dbReference type="Pfam" id="PF03704">
    <property type="entry name" value="BTAD"/>
    <property type="match status" value="1"/>
</dbReference>
<dbReference type="EMBL" id="VDEQ01000091">
    <property type="protein sequence ID" value="MQS35758.1"/>
    <property type="molecule type" value="Genomic_DNA"/>
</dbReference>
<dbReference type="InterPro" id="IPR011990">
    <property type="entry name" value="TPR-like_helical_dom_sf"/>
</dbReference>
<dbReference type="SUPFAM" id="SSF46894">
    <property type="entry name" value="C-terminal effector domain of the bipartite response regulators"/>
    <property type="match status" value="1"/>
</dbReference>
<dbReference type="InterPro" id="IPR016032">
    <property type="entry name" value="Sig_transdc_resp-reg_C-effctor"/>
</dbReference>
<dbReference type="InterPro" id="IPR005158">
    <property type="entry name" value="BTAD"/>
</dbReference>
<dbReference type="Pfam" id="PF00486">
    <property type="entry name" value="Trans_reg_C"/>
    <property type="match status" value="1"/>
</dbReference>
<dbReference type="SMART" id="SM01043">
    <property type="entry name" value="BTAD"/>
    <property type="match status" value="1"/>
</dbReference>
<dbReference type="CDD" id="cd15831">
    <property type="entry name" value="BTAD"/>
    <property type="match status" value="1"/>
</dbReference>